<evidence type="ECO:0000313" key="3">
    <source>
        <dbReference type="Proteomes" id="UP000195437"/>
    </source>
</evidence>
<evidence type="ECO:0000313" key="2">
    <source>
        <dbReference type="EMBL" id="ARU62990.1"/>
    </source>
</evidence>
<sequence length="1036" mass="115043">MQLQKTVGNRAVAQMLRQQEAARQMQQNSAPAQMVLQRNEEDEDGGLNLGTEIYAKLKTYIGPELRKHGINTMIDSMAKGVEVFVASQFPSLVNCVKTLVGVLALFREVANFWAKMNPNLKAGIKYIIGIALHKFDQYVSSMTDKSLLPHYESIAADDVEFPHAVQVCIDSLDYVDSLLAYTDLVKKVTTRLKRSLGTIPDEQPVEADDQQQADDEASQDPSTVTSVDLKLIKVDLQDLTIAKSKKGAAPQKGGLDSKSKVTFRLFGKEYTIDEIHARLDWDMKWSIDATFRDKKIVDNSQFLMFELEQLVLNKLNVGNKGLNELAVSIGKFKAGSLLELDQVYGQYQKGVGFAFGANEIAINLPQPLDTAIKARAQLLLDQDGAFRSVELSNFQIGKKIAVKRAQLTTEHLHIQELEYNFGSGANQVKPVLYDLLINKDKQILSVRGGVEVKDWELVNGLVLDGQAYVGYKDQFQLGVENAKIRLDQKFVHGYGSIKRLQYNEDRTFEGEIERLAFSVGVFALDAENVEINKDGSLRIAEAEVVLGKQDKVSSKDMEAMGKGGGKDSLMDSINESRSGGGLGSLAQVHLKAIGITVKDGEYKVERYEKWIGPNKVYKISLFGGAVQGMIDQEKKKANISGQMEFPKNRVFWPVKLHAALPVPPTPLSLFVEVGIGGGIKAMVAGEIAKDQENEADSLYNVAGMAHLEGNLKFSVGAGVKIGSELLLALKAYLEASATLRAAARAEVSGQVRLNPQTNKIEQDDRKPVEFAYNLEGDLTAKIEALVDFVAFLVYQKNLYSKTLGSWTLGQFKMSGKVAEKAGQLEDQVITPKPVGGEDKTLGGALPGQIKLPESQAVEQLMHWNDPVEQLKGKEKLPDDKHAMYRTAHDMMDNDFEMDPQKVQDVQSKLEAVAKKPKKVGPIVQDAGQDVMDRLNGTFPSFLMTKSEWIKYSTTDSLTGVTTRKSITVVDNLLSIYHQEKDLNNRMKYLEQLRKVLNHYLLQDGKSRKPMVLKLLFETGKEEEMLNEFIKFNIMAM</sequence>
<evidence type="ECO:0000256" key="1">
    <source>
        <dbReference type="SAM" id="MobiDB-lite"/>
    </source>
</evidence>
<reference evidence="3" key="1">
    <citation type="submission" date="2017-05" db="EMBL/GenBank/DDBJ databases">
        <authorList>
            <person name="Sung H."/>
        </authorList>
    </citation>
    <scope>NUCLEOTIDE SEQUENCE [LARGE SCALE GENOMIC DNA]</scope>
    <source>
        <strain evidence="3">AR23208</strain>
    </source>
</reference>
<organism evidence="2 3">
    <name type="scientific">Tumebacillus avium</name>
    <dbReference type="NCBI Taxonomy" id="1903704"/>
    <lineage>
        <taxon>Bacteria</taxon>
        <taxon>Bacillati</taxon>
        <taxon>Bacillota</taxon>
        <taxon>Bacilli</taxon>
        <taxon>Bacillales</taxon>
        <taxon>Alicyclobacillaceae</taxon>
        <taxon>Tumebacillus</taxon>
    </lineage>
</organism>
<accession>A0A1Y0IRV6</accession>
<protein>
    <submittedName>
        <fullName evidence="2">Uncharacterized protein</fullName>
    </submittedName>
</protein>
<dbReference type="Proteomes" id="UP000195437">
    <property type="component" value="Chromosome"/>
</dbReference>
<proteinExistence type="predicted"/>
<feature type="region of interest" description="Disordered" evidence="1">
    <location>
        <begin position="199"/>
        <end position="224"/>
    </location>
</feature>
<dbReference type="KEGG" id="tum:CBW65_19890"/>
<feature type="compositionally biased region" description="Acidic residues" evidence="1">
    <location>
        <begin position="203"/>
        <end position="218"/>
    </location>
</feature>
<keyword evidence="3" id="KW-1185">Reference proteome</keyword>
<gene>
    <name evidence="2" type="ORF">CBW65_19890</name>
</gene>
<dbReference type="AlphaFoldDB" id="A0A1Y0IRV6"/>
<name>A0A1Y0IRV6_9BACL</name>
<dbReference type="EMBL" id="CP021434">
    <property type="protein sequence ID" value="ARU62990.1"/>
    <property type="molecule type" value="Genomic_DNA"/>
</dbReference>